<dbReference type="PANTHER" id="PTHR39965:SF1">
    <property type="entry name" value="CRISPR SYSTEM CMR SUBUNIT CMR6"/>
    <property type="match status" value="1"/>
</dbReference>
<keyword evidence="1" id="KW-0051">Antiviral defense</keyword>
<dbReference type="PANTHER" id="PTHR39965">
    <property type="entry name" value="CRISPR SYSTEM CMR SUBUNIT CMR6"/>
    <property type="match status" value="1"/>
</dbReference>
<reference evidence="3 4" key="1">
    <citation type="journal article" date="2012" name="Stand. Genomic Sci.">
        <title>Complete genome sequence of Pyrobaculum oguniense.</title>
        <authorList>
            <person name="Bernick D.L."/>
            <person name="Karplus K."/>
            <person name="Lui L.M."/>
            <person name="Coker J.K."/>
            <person name="Murphy J.N."/>
            <person name="Chan P.P."/>
            <person name="Cozen A.E."/>
            <person name="Lowe T.M."/>
        </authorList>
    </citation>
    <scope>NUCLEOTIDE SEQUENCE [LARGE SCALE GENOMIC DNA]</scope>
    <source>
        <strain evidence="3 4">TE7</strain>
    </source>
</reference>
<proteinExistence type="predicted"/>
<dbReference type="EMBL" id="CP003316">
    <property type="protein sequence ID" value="AFA39187.1"/>
    <property type="molecule type" value="Genomic_DNA"/>
</dbReference>
<dbReference type="Pfam" id="PF03787">
    <property type="entry name" value="RAMPs"/>
    <property type="match status" value="1"/>
</dbReference>
<evidence type="ECO:0000259" key="2">
    <source>
        <dbReference type="Pfam" id="PF03787"/>
    </source>
</evidence>
<dbReference type="Proteomes" id="UP000009062">
    <property type="component" value="Chromosome"/>
</dbReference>
<dbReference type="eggNOG" id="arCOG02661">
    <property type="taxonomic scope" value="Archaea"/>
</dbReference>
<evidence type="ECO:0000313" key="3">
    <source>
        <dbReference type="EMBL" id="AFA39187.1"/>
    </source>
</evidence>
<sequence length="229" mass="24913">MNCLAPGHNVASCVVRELVERSKRGPVELPHFSREVALGLRGFKVDVGLVERYLKELQAAMRALYPNVYRIDLELQTPLVVHVRNPYMPLEIGIAWHPYFNTPYIPATSIKGALRAGAGGALCGRTPAELFGEVGAAGEAAVTDAFPTTPDVLSADVITPHYKEPDFRETKASPTPLVFPVARPGATFAFLIGLEFPCDFAEVHRYVGDALREGLGAKTRVGYGIIKLK</sequence>
<dbReference type="GO" id="GO:0051607">
    <property type="term" value="P:defense response to virus"/>
    <property type="evidence" value="ECO:0007669"/>
    <property type="project" value="UniProtKB-KW"/>
</dbReference>
<accession>H6QA65</accession>
<dbReference type="HOGENOM" id="CLU_053305_3_0_2"/>
<dbReference type="AlphaFoldDB" id="H6QA65"/>
<dbReference type="KEGG" id="pog:Pogu_1160"/>
<organism evidence="3 4">
    <name type="scientific">Pyrobaculum oguniense (strain DSM 13380 / JCM 10595 / TE7)</name>
    <dbReference type="NCBI Taxonomy" id="698757"/>
    <lineage>
        <taxon>Archaea</taxon>
        <taxon>Thermoproteota</taxon>
        <taxon>Thermoprotei</taxon>
        <taxon>Thermoproteales</taxon>
        <taxon>Thermoproteaceae</taxon>
        <taxon>Pyrobaculum</taxon>
    </lineage>
</organism>
<keyword evidence="4" id="KW-1185">Reference proteome</keyword>
<feature type="domain" description="CRISPR type III-associated protein" evidence="2">
    <location>
        <begin position="88"/>
        <end position="227"/>
    </location>
</feature>
<dbReference type="STRING" id="698757.Pogu_1160"/>
<gene>
    <name evidence="3" type="ordered locus">Pogu_1160</name>
</gene>
<dbReference type="InterPro" id="IPR005537">
    <property type="entry name" value="RAMP_III_fam"/>
</dbReference>
<dbReference type="InterPro" id="IPR010172">
    <property type="entry name" value="CRISPR-assoc_prot_TM1791"/>
</dbReference>
<protein>
    <submittedName>
        <fullName evidence="3">Uncharacterized protein predicted to be involved in DNA repair (RAMP superfamily)</fullName>
    </submittedName>
</protein>
<name>H6QA65_PYROT</name>
<evidence type="ECO:0000256" key="1">
    <source>
        <dbReference type="ARBA" id="ARBA00023118"/>
    </source>
</evidence>
<evidence type="ECO:0000313" key="4">
    <source>
        <dbReference type="Proteomes" id="UP000009062"/>
    </source>
</evidence>